<gene>
    <name evidence="2" type="ORF">Dbus_chr2Lg1094</name>
</gene>
<feature type="transmembrane region" description="Helical" evidence="1">
    <location>
        <begin position="140"/>
        <end position="161"/>
    </location>
</feature>
<sequence length="237" mass="27191">MEAQVFGIPPDETIKHGMRIYLLSVAFALVALVQWLLIGNFLDYKKLRVPPVRYGLWLGGTFFGICILAWTPFGRKFPFNFIITFVIVECSTIYMALEQMNTRGMLVNVYAGIIVVTLVITCVFWGAYLPMRLVPGDLMLSLLLMLANIMLAVFFINALFFNESYIYRIVRNFMAVVAVSMIMYTATIIHDRQFDVSKKEYLFLSVLIFFGHMILHERILNLAVQHVPHLTCKAIDI</sequence>
<keyword evidence="1" id="KW-0812">Transmembrane</keyword>
<reference evidence="2 3" key="1">
    <citation type="submission" date="2015-08" db="EMBL/GenBank/DDBJ databases">
        <title>Ancestral chromatin configuration constrains chromatin evolution on differentiating sex chromosomes in Drosophila.</title>
        <authorList>
            <person name="Zhou Q."/>
            <person name="Bachtrog D."/>
        </authorList>
    </citation>
    <scope>NUCLEOTIDE SEQUENCE [LARGE SCALE GENOMIC DNA]</scope>
    <source>
        <tissue evidence="2">Whole larvae</tissue>
    </source>
</reference>
<feature type="transmembrane region" description="Helical" evidence="1">
    <location>
        <begin position="109"/>
        <end position="128"/>
    </location>
</feature>
<keyword evidence="1" id="KW-0472">Membrane</keyword>
<dbReference type="Proteomes" id="UP000494163">
    <property type="component" value="Chromosome 2L"/>
</dbReference>
<proteinExistence type="predicted"/>
<name>A0A0M3QTJ8_DROBS</name>
<feature type="transmembrane region" description="Helical" evidence="1">
    <location>
        <begin position="173"/>
        <end position="189"/>
    </location>
</feature>
<dbReference type="AlphaFoldDB" id="A0A0M3QTJ8"/>
<protein>
    <submittedName>
        <fullName evidence="2">CG9483</fullName>
    </submittedName>
</protein>
<keyword evidence="3" id="KW-1185">Reference proteome</keyword>
<dbReference type="EMBL" id="CP012523">
    <property type="protein sequence ID" value="ALC39009.1"/>
    <property type="molecule type" value="Genomic_DNA"/>
</dbReference>
<feature type="transmembrane region" description="Helical" evidence="1">
    <location>
        <begin position="20"/>
        <end position="42"/>
    </location>
</feature>
<evidence type="ECO:0000313" key="2">
    <source>
        <dbReference type="EMBL" id="ALC39009.1"/>
    </source>
</evidence>
<dbReference type="OrthoDB" id="7881833at2759"/>
<evidence type="ECO:0000313" key="3">
    <source>
        <dbReference type="Proteomes" id="UP000494163"/>
    </source>
</evidence>
<feature type="transmembrane region" description="Helical" evidence="1">
    <location>
        <begin position="79"/>
        <end position="97"/>
    </location>
</feature>
<accession>A0A0M3QTJ8</accession>
<dbReference type="OMA" id="SEERYGW"/>
<feature type="transmembrane region" description="Helical" evidence="1">
    <location>
        <begin position="201"/>
        <end position="220"/>
    </location>
</feature>
<organism evidence="2 3">
    <name type="scientific">Drosophila busckii</name>
    <name type="common">Fruit fly</name>
    <dbReference type="NCBI Taxonomy" id="30019"/>
    <lineage>
        <taxon>Eukaryota</taxon>
        <taxon>Metazoa</taxon>
        <taxon>Ecdysozoa</taxon>
        <taxon>Arthropoda</taxon>
        <taxon>Hexapoda</taxon>
        <taxon>Insecta</taxon>
        <taxon>Pterygota</taxon>
        <taxon>Neoptera</taxon>
        <taxon>Endopterygota</taxon>
        <taxon>Diptera</taxon>
        <taxon>Brachycera</taxon>
        <taxon>Muscomorpha</taxon>
        <taxon>Ephydroidea</taxon>
        <taxon>Drosophilidae</taxon>
        <taxon>Drosophila</taxon>
    </lineage>
</organism>
<feature type="transmembrane region" description="Helical" evidence="1">
    <location>
        <begin position="54"/>
        <end position="73"/>
    </location>
</feature>
<keyword evidence="1" id="KW-1133">Transmembrane helix</keyword>
<evidence type="ECO:0000256" key="1">
    <source>
        <dbReference type="SAM" id="Phobius"/>
    </source>
</evidence>